<evidence type="ECO:0000313" key="4">
    <source>
        <dbReference type="Proteomes" id="UP000011087"/>
    </source>
</evidence>
<gene>
    <name evidence="2" type="ORF">GUITHDRAFT_151016</name>
    <name evidence="1" type="ORF">GUITHDRAFT_153185</name>
</gene>
<sequence length="85" mass="9951">MFAVIAAFFQIRTEFQMPKSSSMSRAMNIRVNNWSFLHEKPGQTSVPTFLHSYQHQHSRAHESIIFSPQYELSMCKQRLPSTTFI</sequence>
<dbReference type="Proteomes" id="UP000011087">
    <property type="component" value="Unassembled WGS sequence"/>
</dbReference>
<evidence type="ECO:0000313" key="3">
    <source>
        <dbReference type="EnsemblProtists" id="EKX43832"/>
    </source>
</evidence>
<dbReference type="RefSeq" id="XP_005830812.1">
    <property type="nucleotide sequence ID" value="XM_005830755.1"/>
</dbReference>
<name>L1J6A3_GUITC</name>
<dbReference type="KEGG" id="gtt:GUITHDRAFT_153185"/>
<dbReference type="EMBL" id="JH992976">
    <property type="protein sequence ID" value="EKX51229.1"/>
    <property type="molecule type" value="Genomic_DNA"/>
</dbReference>
<reference evidence="3" key="3">
    <citation type="submission" date="2015-06" db="UniProtKB">
        <authorList>
            <consortium name="EnsemblProtists"/>
        </authorList>
    </citation>
    <scope>IDENTIFICATION</scope>
</reference>
<dbReference type="RefSeq" id="XP_005838209.1">
    <property type="nucleotide sequence ID" value="XM_005838152.1"/>
</dbReference>
<dbReference type="HOGENOM" id="CLU_2519508_0_0_1"/>
<protein>
    <submittedName>
        <fullName evidence="1 3">Uncharacterized protein</fullName>
    </submittedName>
</protein>
<dbReference type="PaxDb" id="55529-EKX43832"/>
<reference evidence="1 4" key="1">
    <citation type="journal article" date="2012" name="Nature">
        <title>Algal genomes reveal evolutionary mosaicism and the fate of nucleomorphs.</title>
        <authorList>
            <consortium name="DOE Joint Genome Institute"/>
            <person name="Curtis B.A."/>
            <person name="Tanifuji G."/>
            <person name="Burki F."/>
            <person name="Gruber A."/>
            <person name="Irimia M."/>
            <person name="Maruyama S."/>
            <person name="Arias M.C."/>
            <person name="Ball S.G."/>
            <person name="Gile G.H."/>
            <person name="Hirakawa Y."/>
            <person name="Hopkins J.F."/>
            <person name="Kuo A."/>
            <person name="Rensing S.A."/>
            <person name="Schmutz J."/>
            <person name="Symeonidi A."/>
            <person name="Elias M."/>
            <person name="Eveleigh R.J."/>
            <person name="Herman E.K."/>
            <person name="Klute M.J."/>
            <person name="Nakayama T."/>
            <person name="Obornik M."/>
            <person name="Reyes-Prieto A."/>
            <person name="Armbrust E.V."/>
            <person name="Aves S.J."/>
            <person name="Beiko R.G."/>
            <person name="Coutinho P."/>
            <person name="Dacks J.B."/>
            <person name="Durnford D.G."/>
            <person name="Fast N.M."/>
            <person name="Green B.R."/>
            <person name="Grisdale C.J."/>
            <person name="Hempel F."/>
            <person name="Henrissat B."/>
            <person name="Hoppner M.P."/>
            <person name="Ishida K."/>
            <person name="Kim E."/>
            <person name="Koreny L."/>
            <person name="Kroth P.G."/>
            <person name="Liu Y."/>
            <person name="Malik S.B."/>
            <person name="Maier U.G."/>
            <person name="McRose D."/>
            <person name="Mock T."/>
            <person name="Neilson J.A."/>
            <person name="Onodera N.T."/>
            <person name="Poole A.M."/>
            <person name="Pritham E.J."/>
            <person name="Richards T.A."/>
            <person name="Rocap G."/>
            <person name="Roy S.W."/>
            <person name="Sarai C."/>
            <person name="Schaack S."/>
            <person name="Shirato S."/>
            <person name="Slamovits C.H."/>
            <person name="Spencer D.F."/>
            <person name="Suzuki S."/>
            <person name="Worden A.Z."/>
            <person name="Zauner S."/>
            <person name="Barry K."/>
            <person name="Bell C."/>
            <person name="Bharti A.K."/>
            <person name="Crow J.A."/>
            <person name="Grimwood J."/>
            <person name="Kramer R."/>
            <person name="Lindquist E."/>
            <person name="Lucas S."/>
            <person name="Salamov A."/>
            <person name="McFadden G.I."/>
            <person name="Lane C.E."/>
            <person name="Keeling P.J."/>
            <person name="Gray M.W."/>
            <person name="Grigoriev I.V."/>
            <person name="Archibald J.M."/>
        </authorList>
    </citation>
    <scope>NUCLEOTIDE SEQUENCE</scope>
    <source>
        <strain evidence="1 4">CCMP2712</strain>
    </source>
</reference>
<feature type="non-terminal residue" evidence="1">
    <location>
        <position position="85"/>
    </location>
</feature>
<evidence type="ECO:0000313" key="2">
    <source>
        <dbReference type="EMBL" id="EKX51229.1"/>
    </source>
</evidence>
<organism evidence="1">
    <name type="scientific">Guillardia theta (strain CCMP2712)</name>
    <name type="common">Cryptophyte</name>
    <dbReference type="NCBI Taxonomy" id="905079"/>
    <lineage>
        <taxon>Eukaryota</taxon>
        <taxon>Cryptophyceae</taxon>
        <taxon>Pyrenomonadales</taxon>
        <taxon>Geminigeraceae</taxon>
        <taxon>Guillardia</taxon>
    </lineage>
</organism>
<dbReference type="GeneID" id="17308023"/>
<accession>L1J6A3</accession>
<proteinExistence type="predicted"/>
<evidence type="ECO:0000313" key="1">
    <source>
        <dbReference type="EMBL" id="EKX43832.1"/>
    </source>
</evidence>
<dbReference type="GeneID" id="17300379"/>
<keyword evidence="4" id="KW-1185">Reference proteome</keyword>
<dbReference type="EnsemblProtists" id="EKX43832">
    <property type="protein sequence ID" value="EKX43832"/>
    <property type="gene ID" value="GUITHDRAFT_153185"/>
</dbReference>
<dbReference type="EnsemblProtists" id="EKX51229">
    <property type="protein sequence ID" value="EKX51229"/>
    <property type="gene ID" value="GUITHDRAFT_151016"/>
</dbReference>
<dbReference type="AlphaFoldDB" id="L1J6A3"/>
<dbReference type="EMBL" id="JH993008">
    <property type="protein sequence ID" value="EKX43832.1"/>
    <property type="molecule type" value="Genomic_DNA"/>
</dbReference>
<dbReference type="KEGG" id="gtt:GUITHDRAFT_151016"/>
<reference evidence="4" key="2">
    <citation type="submission" date="2012-11" db="EMBL/GenBank/DDBJ databases">
        <authorList>
            <person name="Kuo A."/>
            <person name="Curtis B.A."/>
            <person name="Tanifuji G."/>
            <person name="Burki F."/>
            <person name="Gruber A."/>
            <person name="Irimia M."/>
            <person name="Maruyama S."/>
            <person name="Arias M.C."/>
            <person name="Ball S.G."/>
            <person name="Gile G.H."/>
            <person name="Hirakawa Y."/>
            <person name="Hopkins J.F."/>
            <person name="Rensing S.A."/>
            <person name="Schmutz J."/>
            <person name="Symeonidi A."/>
            <person name="Elias M."/>
            <person name="Eveleigh R.J."/>
            <person name="Herman E.K."/>
            <person name="Klute M.J."/>
            <person name="Nakayama T."/>
            <person name="Obornik M."/>
            <person name="Reyes-Prieto A."/>
            <person name="Armbrust E.V."/>
            <person name="Aves S.J."/>
            <person name="Beiko R.G."/>
            <person name="Coutinho P."/>
            <person name="Dacks J.B."/>
            <person name="Durnford D.G."/>
            <person name="Fast N.M."/>
            <person name="Green B.R."/>
            <person name="Grisdale C."/>
            <person name="Hempe F."/>
            <person name="Henrissat B."/>
            <person name="Hoppner M.P."/>
            <person name="Ishida K.-I."/>
            <person name="Kim E."/>
            <person name="Koreny L."/>
            <person name="Kroth P.G."/>
            <person name="Liu Y."/>
            <person name="Malik S.-B."/>
            <person name="Maier U.G."/>
            <person name="McRose D."/>
            <person name="Mock T."/>
            <person name="Neilson J.A."/>
            <person name="Onodera N.T."/>
            <person name="Poole A.M."/>
            <person name="Pritham E.J."/>
            <person name="Richards T.A."/>
            <person name="Rocap G."/>
            <person name="Roy S.W."/>
            <person name="Sarai C."/>
            <person name="Schaack S."/>
            <person name="Shirato S."/>
            <person name="Slamovits C.H."/>
            <person name="Spencer D.F."/>
            <person name="Suzuki S."/>
            <person name="Worden A.Z."/>
            <person name="Zauner S."/>
            <person name="Barry K."/>
            <person name="Bell C."/>
            <person name="Bharti A.K."/>
            <person name="Crow J.A."/>
            <person name="Grimwood J."/>
            <person name="Kramer R."/>
            <person name="Lindquist E."/>
            <person name="Lucas S."/>
            <person name="Salamov A."/>
            <person name="McFadden G.I."/>
            <person name="Lane C.E."/>
            <person name="Keeling P.J."/>
            <person name="Gray M.W."/>
            <person name="Grigoriev I.V."/>
            <person name="Archibald J.M."/>
        </authorList>
    </citation>
    <scope>NUCLEOTIDE SEQUENCE</scope>
    <source>
        <strain evidence="4">CCMP2712</strain>
    </source>
</reference>